<keyword evidence="3" id="KW-1185">Reference proteome</keyword>
<dbReference type="Pfam" id="PF07807">
    <property type="entry name" value="RED_C"/>
    <property type="match status" value="1"/>
</dbReference>
<dbReference type="Proteomes" id="UP000887013">
    <property type="component" value="Unassembled WGS sequence"/>
</dbReference>
<feature type="domain" description="Protein RED C-terminal" evidence="1">
    <location>
        <begin position="43"/>
        <end position="85"/>
    </location>
</feature>
<dbReference type="InterPro" id="IPR012492">
    <property type="entry name" value="RED_C"/>
</dbReference>
<dbReference type="EMBL" id="BMAW01048603">
    <property type="protein sequence ID" value="GFS66916.1"/>
    <property type="molecule type" value="Genomic_DNA"/>
</dbReference>
<dbReference type="OrthoDB" id="6429045at2759"/>
<reference evidence="2" key="1">
    <citation type="submission" date="2020-08" db="EMBL/GenBank/DDBJ databases">
        <title>Multicomponent nature underlies the extraordinary mechanical properties of spider dragline silk.</title>
        <authorList>
            <person name="Kono N."/>
            <person name="Nakamura H."/>
            <person name="Mori M."/>
            <person name="Yoshida Y."/>
            <person name="Ohtoshi R."/>
            <person name="Malay A.D."/>
            <person name="Moran D.A.P."/>
            <person name="Tomita M."/>
            <person name="Numata K."/>
            <person name="Arakawa K."/>
        </authorList>
    </citation>
    <scope>NUCLEOTIDE SEQUENCE</scope>
</reference>
<protein>
    <submittedName>
        <fullName evidence="2">Retrovirus-related Pol polyprotein from transposon 297</fullName>
    </submittedName>
</protein>
<evidence type="ECO:0000313" key="2">
    <source>
        <dbReference type="EMBL" id="GFS66916.1"/>
    </source>
</evidence>
<gene>
    <name evidence="2" type="primary">pol_489</name>
    <name evidence="2" type="ORF">NPIL_417991</name>
</gene>
<organism evidence="2 3">
    <name type="scientific">Nephila pilipes</name>
    <name type="common">Giant wood spider</name>
    <name type="synonym">Nephila maculata</name>
    <dbReference type="NCBI Taxonomy" id="299642"/>
    <lineage>
        <taxon>Eukaryota</taxon>
        <taxon>Metazoa</taxon>
        <taxon>Ecdysozoa</taxon>
        <taxon>Arthropoda</taxon>
        <taxon>Chelicerata</taxon>
        <taxon>Arachnida</taxon>
        <taxon>Araneae</taxon>
        <taxon>Araneomorphae</taxon>
        <taxon>Entelegynae</taxon>
        <taxon>Araneoidea</taxon>
        <taxon>Nephilidae</taxon>
        <taxon>Nephila</taxon>
    </lineage>
</organism>
<dbReference type="AlphaFoldDB" id="A0A8X6JXX9"/>
<evidence type="ECO:0000313" key="3">
    <source>
        <dbReference type="Proteomes" id="UP000887013"/>
    </source>
</evidence>
<proteinExistence type="predicted"/>
<sequence length="202" mass="22913">MLKIDPRVNSCSVYIKGMTAKLTNKLERDMLESYAESCPGAPEEYSEYVNNKETLPEATFQYGIKMADGRKTKETGTEKRDEKIKWSIIEREAFCVPEALKKFDTWVCGARTQICVSGGSHVIQANNPFTYLTNNTLYEAKLSRWELELPQYNLTISYRKGTQQIALSSAVWRTSRIQDSRVLWCPIDVSGPLAPPEVDTIA</sequence>
<name>A0A8X6JXX9_NEPPI</name>
<evidence type="ECO:0000259" key="1">
    <source>
        <dbReference type="Pfam" id="PF07807"/>
    </source>
</evidence>
<accession>A0A8X6JXX9</accession>
<comment type="caution">
    <text evidence="2">The sequence shown here is derived from an EMBL/GenBank/DDBJ whole genome shotgun (WGS) entry which is preliminary data.</text>
</comment>